<dbReference type="SMART" id="SM00267">
    <property type="entry name" value="GGDEF"/>
    <property type="match status" value="1"/>
</dbReference>
<organism evidence="3 4">
    <name type="scientific">Parazoarcus communis SWub3 = DSM 12120</name>
    <dbReference type="NCBI Taxonomy" id="1121029"/>
    <lineage>
        <taxon>Bacteria</taxon>
        <taxon>Pseudomonadati</taxon>
        <taxon>Pseudomonadota</taxon>
        <taxon>Betaproteobacteria</taxon>
        <taxon>Rhodocyclales</taxon>
        <taxon>Zoogloeaceae</taxon>
        <taxon>Parazoarcus</taxon>
    </lineage>
</organism>
<dbReference type="Pfam" id="PF00990">
    <property type="entry name" value="GGDEF"/>
    <property type="match status" value="1"/>
</dbReference>
<dbReference type="SUPFAM" id="SSF55073">
    <property type="entry name" value="Nucleotide cyclase"/>
    <property type="match status" value="1"/>
</dbReference>
<evidence type="ECO:0000313" key="3">
    <source>
        <dbReference type="EMBL" id="PZA18625.1"/>
    </source>
</evidence>
<dbReference type="OrthoDB" id="9813903at2"/>
<dbReference type="Proteomes" id="UP000248259">
    <property type="component" value="Unassembled WGS sequence"/>
</dbReference>
<feature type="domain" description="GGDEF" evidence="2">
    <location>
        <begin position="333"/>
        <end position="467"/>
    </location>
</feature>
<dbReference type="InterPro" id="IPR029787">
    <property type="entry name" value="Nucleotide_cyclase"/>
</dbReference>
<dbReference type="Gene3D" id="3.30.70.270">
    <property type="match status" value="1"/>
</dbReference>
<dbReference type="PROSITE" id="PS50883">
    <property type="entry name" value="EAL"/>
    <property type="match status" value="1"/>
</dbReference>
<dbReference type="FunFam" id="3.30.70.270:FF:000001">
    <property type="entry name" value="Diguanylate cyclase domain protein"/>
    <property type="match status" value="1"/>
</dbReference>
<proteinExistence type="predicted"/>
<dbReference type="Gene3D" id="3.20.20.450">
    <property type="entry name" value="EAL domain"/>
    <property type="match status" value="1"/>
</dbReference>
<evidence type="ECO:0000313" key="4">
    <source>
        <dbReference type="Proteomes" id="UP000248259"/>
    </source>
</evidence>
<dbReference type="Pfam" id="PF00563">
    <property type="entry name" value="EAL"/>
    <property type="match status" value="1"/>
</dbReference>
<keyword evidence="4" id="KW-1185">Reference proteome</keyword>
<dbReference type="InterPro" id="IPR043128">
    <property type="entry name" value="Rev_trsase/Diguanyl_cyclase"/>
</dbReference>
<dbReference type="AlphaFoldDB" id="A0A323V1G2"/>
<gene>
    <name evidence="3" type="ORF">DNK49_03625</name>
</gene>
<dbReference type="PANTHER" id="PTHR33121:SF23">
    <property type="entry name" value="CYCLIC DI-GMP PHOSPHODIESTERASE PDEB"/>
    <property type="match status" value="1"/>
</dbReference>
<dbReference type="InterPro" id="IPR035919">
    <property type="entry name" value="EAL_sf"/>
</dbReference>
<dbReference type="InterPro" id="IPR000160">
    <property type="entry name" value="GGDEF_dom"/>
</dbReference>
<name>A0A323V1G2_9RHOO</name>
<dbReference type="EMBL" id="QKOE01000001">
    <property type="protein sequence ID" value="PZA18625.1"/>
    <property type="molecule type" value="Genomic_DNA"/>
</dbReference>
<dbReference type="NCBIfam" id="TIGR00254">
    <property type="entry name" value="GGDEF"/>
    <property type="match status" value="1"/>
</dbReference>
<dbReference type="InterPro" id="IPR001633">
    <property type="entry name" value="EAL_dom"/>
</dbReference>
<dbReference type="InterPro" id="IPR050706">
    <property type="entry name" value="Cyclic-di-GMP_PDE-like"/>
</dbReference>
<comment type="caution">
    <text evidence="3">The sequence shown here is derived from an EMBL/GenBank/DDBJ whole genome shotgun (WGS) entry which is preliminary data.</text>
</comment>
<evidence type="ECO:0000259" key="2">
    <source>
        <dbReference type="PROSITE" id="PS50887"/>
    </source>
</evidence>
<dbReference type="GO" id="GO:0071111">
    <property type="term" value="F:cyclic-guanylate-specific phosphodiesterase activity"/>
    <property type="evidence" value="ECO:0007669"/>
    <property type="project" value="InterPro"/>
</dbReference>
<dbReference type="PANTHER" id="PTHR33121">
    <property type="entry name" value="CYCLIC DI-GMP PHOSPHODIESTERASE PDEF"/>
    <property type="match status" value="1"/>
</dbReference>
<evidence type="ECO:0000259" key="1">
    <source>
        <dbReference type="PROSITE" id="PS50883"/>
    </source>
</evidence>
<dbReference type="RefSeq" id="WP_110522918.1">
    <property type="nucleotide sequence ID" value="NZ_QKOE01000001.1"/>
</dbReference>
<dbReference type="CDD" id="cd01948">
    <property type="entry name" value="EAL"/>
    <property type="match status" value="1"/>
</dbReference>
<dbReference type="PROSITE" id="PS50887">
    <property type="entry name" value="GGDEF"/>
    <property type="match status" value="1"/>
</dbReference>
<protein>
    <submittedName>
        <fullName evidence="3">GGDEF-domain containing protein</fullName>
    </submittedName>
</protein>
<reference evidence="3 4" key="1">
    <citation type="submission" date="2018-06" db="EMBL/GenBank/DDBJ databases">
        <title>Azoarcus communis strain SWub3 genome.</title>
        <authorList>
            <person name="Zorraquino Salvo V."/>
            <person name="Toubiana D."/>
            <person name="Blumwald E."/>
        </authorList>
    </citation>
    <scope>NUCLEOTIDE SEQUENCE [LARGE SCALE GENOMIC DNA]</scope>
    <source>
        <strain evidence="3 4">SWub3</strain>
    </source>
</reference>
<dbReference type="CDD" id="cd01949">
    <property type="entry name" value="GGDEF"/>
    <property type="match status" value="1"/>
</dbReference>
<dbReference type="SMART" id="SM00052">
    <property type="entry name" value="EAL"/>
    <property type="match status" value="1"/>
</dbReference>
<sequence>MDTTSPQGALSRTDLSLTDHRLRVIGELASLLEDQGRTRRFSETLGQLTRSMHGEIVSMLEHAGGAIGQPGLLDMIAEAGRITERLGTSFDLLLAERSRQWNATHDALCRTINDFDDMFSLLSNTLVERELLERQSQVLEQIILSHERIGQWKAFVQAILNDFHSIFPFDLFFVALAENNGLMLNVYYFGDTDEAYRLKTRQELALQMIENLGLPPDSSLDYEEFHVLQGHRIQQVRPEQMITVRVPEHSSQLAGLLGVTFLSSRKLNPREESVIRSILAVMVMVVGSSKVLSRTLGELEYYSTHDPLTGLHNRRHFNNMLEYEIGRSERHQHEFAMLLLDLDDFKDVNDSYGHPTGDSVLVGVAEILRNSTRKGDLATRIGGDEFAILLMETGTDGAVAAAEKLGAALREARFSAPNGKQFHITTSIGIVVYPRDARTEHDLLAGVDIAMYRAKELGKDSACTLASLPGQLKATRVTRDFAEQLRTALREERMVPYFQPIVGCLDGAPFACETVARLKQENGETIAAGAFIDTIEKYGLGRELDRVIIRQAFQAIVARREAGLPPMRVFINLSAQEIQGRGILGYAEELCHSLHVPPELVIFEILERDAIGDMTNMRKFLANLRAKGFSFALDDFGSGYNSFHYLRELHFEYVKIDGAFVRSIVDSAIDRALVRNLANLCKELGIQTIAEFVESEEILDMLKDMGIDYVQGYHIGMPRPVMP</sequence>
<accession>A0A323V1G2</accession>
<feature type="domain" description="EAL" evidence="1">
    <location>
        <begin position="478"/>
        <end position="723"/>
    </location>
</feature>
<dbReference type="SUPFAM" id="SSF141868">
    <property type="entry name" value="EAL domain-like"/>
    <property type="match status" value="1"/>
</dbReference>